<accession>I4Z5Y9</accession>
<organism evidence="1 3">
    <name type="scientific">Leptothrix ochracea L12</name>
    <dbReference type="NCBI Taxonomy" id="735332"/>
    <lineage>
        <taxon>Bacteria</taxon>
        <taxon>Pseudomonadati</taxon>
        <taxon>Pseudomonadota</taxon>
        <taxon>Betaproteobacteria</taxon>
        <taxon>Burkholderiales</taxon>
        <taxon>Sphaerotilaceae</taxon>
        <taxon>Leptothrix</taxon>
    </lineage>
</organism>
<name>I4Z5Y9_9BURK</name>
<dbReference type="HOGENOM" id="CLU_2700271_0_0_4"/>
<reference evidence="1 3" key="1">
    <citation type="submission" date="2012-04" db="EMBL/GenBank/DDBJ databases">
        <title>Improved High-Quality Draft sequence of Leptothrix ochracea L12.</title>
        <authorList>
            <consortium name="US DOE Joint Genome Institute"/>
            <person name="Lucas S."/>
            <person name="Han J."/>
            <person name="Lapidus A."/>
            <person name="Cheng J.-F."/>
            <person name="Goodwin L."/>
            <person name="Pitluck S."/>
            <person name="Peters L."/>
            <person name="Zeytun A."/>
            <person name="Detter J.C."/>
            <person name="Han C."/>
            <person name="Tapia R."/>
            <person name="Land M."/>
            <person name="Hauser L."/>
            <person name="Kyrpides N."/>
            <person name="Ivanova N."/>
            <person name="Pagani I."/>
            <person name="Stepanauskas R."/>
            <person name="Masland D."/>
            <person name="Poulton N."/>
            <person name="Emerson D."/>
            <person name="Fleming E."/>
            <person name="Woyke T."/>
        </authorList>
    </citation>
    <scope>NUCLEOTIDE SEQUENCE [LARGE SCALE GENOMIC DNA]</scope>
    <source>
        <strain evidence="1 3">L12</strain>
    </source>
</reference>
<dbReference type="EMBL" id="JH660673">
    <property type="protein sequence ID" value="EIM31631.1"/>
    <property type="molecule type" value="Genomic_DNA"/>
</dbReference>
<dbReference type="AlphaFoldDB" id="I4Z5Y9"/>
<evidence type="ECO:0000313" key="2">
    <source>
        <dbReference type="EMBL" id="EIM31632.1"/>
    </source>
</evidence>
<keyword evidence="3" id="KW-1185">Reference proteome</keyword>
<dbReference type="Proteomes" id="UP000053899">
    <property type="component" value="Unassembled WGS sequence"/>
</dbReference>
<proteinExistence type="predicted"/>
<sequence length="73" mass="8270">MRSWSGLCLDPRHASHVVRPEPSSLYTFSTLKLSLARRCRLHHQDEFTDFDSIHAVTFADGCPIFSGGDRSIH</sequence>
<evidence type="ECO:0000313" key="3">
    <source>
        <dbReference type="Proteomes" id="UP000053899"/>
    </source>
</evidence>
<gene>
    <name evidence="1" type="ORF">LepocDRAFT_00003640</name>
    <name evidence="2" type="ORF">LepocDRAFT_00003650</name>
</gene>
<evidence type="ECO:0000313" key="1">
    <source>
        <dbReference type="EMBL" id="EIM31631.1"/>
    </source>
</evidence>
<dbReference type="EMBL" id="JH660673">
    <property type="protein sequence ID" value="EIM31632.1"/>
    <property type="molecule type" value="Genomic_DNA"/>
</dbReference>
<protein>
    <submittedName>
        <fullName evidence="1">Uncharacterized protein</fullName>
    </submittedName>
</protein>